<dbReference type="Proteomes" id="UP001159042">
    <property type="component" value="Unassembled WGS sequence"/>
</dbReference>
<evidence type="ECO:0000259" key="8">
    <source>
        <dbReference type="PROSITE" id="PS50950"/>
    </source>
</evidence>
<dbReference type="AlphaFoldDB" id="A0AAV8WHD3"/>
<feature type="coiled-coil region" evidence="6">
    <location>
        <begin position="176"/>
        <end position="238"/>
    </location>
</feature>
<feature type="region of interest" description="Disordered" evidence="7">
    <location>
        <begin position="98"/>
        <end position="148"/>
    </location>
</feature>
<dbReference type="SMART" id="SM00692">
    <property type="entry name" value="DM3"/>
    <property type="match status" value="1"/>
</dbReference>
<evidence type="ECO:0000256" key="1">
    <source>
        <dbReference type="ARBA" id="ARBA00022723"/>
    </source>
</evidence>
<dbReference type="GO" id="GO:0008270">
    <property type="term" value="F:zinc ion binding"/>
    <property type="evidence" value="ECO:0007669"/>
    <property type="project" value="UniProtKB-KW"/>
</dbReference>
<dbReference type="InterPro" id="IPR026516">
    <property type="entry name" value="THAP1/10"/>
</dbReference>
<organism evidence="9 10">
    <name type="scientific">Exocentrus adspersus</name>
    <dbReference type="NCBI Taxonomy" id="1586481"/>
    <lineage>
        <taxon>Eukaryota</taxon>
        <taxon>Metazoa</taxon>
        <taxon>Ecdysozoa</taxon>
        <taxon>Arthropoda</taxon>
        <taxon>Hexapoda</taxon>
        <taxon>Insecta</taxon>
        <taxon>Pterygota</taxon>
        <taxon>Neoptera</taxon>
        <taxon>Endopterygota</taxon>
        <taxon>Coleoptera</taxon>
        <taxon>Polyphaga</taxon>
        <taxon>Cucujiformia</taxon>
        <taxon>Chrysomeloidea</taxon>
        <taxon>Cerambycidae</taxon>
        <taxon>Lamiinae</taxon>
        <taxon>Acanthocinini</taxon>
        <taxon>Exocentrus</taxon>
    </lineage>
</organism>
<dbReference type="GO" id="GO:0043565">
    <property type="term" value="F:sequence-specific DNA binding"/>
    <property type="evidence" value="ECO:0007669"/>
    <property type="project" value="InterPro"/>
</dbReference>
<comment type="caution">
    <text evidence="9">The sequence shown here is derived from an EMBL/GenBank/DDBJ whole genome shotgun (WGS) entry which is preliminary data.</text>
</comment>
<evidence type="ECO:0000313" key="10">
    <source>
        <dbReference type="Proteomes" id="UP001159042"/>
    </source>
</evidence>
<keyword evidence="4 5" id="KW-0238">DNA-binding</keyword>
<accession>A0AAV8WHD3</accession>
<keyword evidence="1" id="KW-0479">Metal-binding</keyword>
<keyword evidence="10" id="KW-1185">Reference proteome</keyword>
<dbReference type="SUPFAM" id="SSF57716">
    <property type="entry name" value="Glucocorticoid receptor-like (DNA-binding domain)"/>
    <property type="match status" value="1"/>
</dbReference>
<evidence type="ECO:0000256" key="4">
    <source>
        <dbReference type="ARBA" id="ARBA00023125"/>
    </source>
</evidence>
<evidence type="ECO:0000256" key="3">
    <source>
        <dbReference type="ARBA" id="ARBA00022833"/>
    </source>
</evidence>
<dbReference type="SMART" id="SM00980">
    <property type="entry name" value="THAP"/>
    <property type="match status" value="1"/>
</dbReference>
<evidence type="ECO:0000256" key="7">
    <source>
        <dbReference type="SAM" id="MobiDB-lite"/>
    </source>
</evidence>
<feature type="domain" description="THAP-type" evidence="8">
    <location>
        <begin position="1"/>
        <end position="91"/>
    </location>
</feature>
<proteinExistence type="predicted"/>
<feature type="compositionally biased region" description="Polar residues" evidence="7">
    <location>
        <begin position="98"/>
        <end position="110"/>
    </location>
</feature>
<dbReference type="PANTHER" id="PTHR46600">
    <property type="entry name" value="THAP DOMAIN-CONTAINING"/>
    <property type="match status" value="1"/>
</dbReference>
<dbReference type="InterPro" id="IPR006612">
    <property type="entry name" value="THAP_Znf"/>
</dbReference>
<evidence type="ECO:0000256" key="6">
    <source>
        <dbReference type="SAM" id="Coils"/>
    </source>
</evidence>
<keyword evidence="6" id="KW-0175">Coiled coil</keyword>
<protein>
    <recommendedName>
        <fullName evidence="8">THAP-type domain-containing protein</fullName>
    </recommendedName>
</protein>
<dbReference type="PROSITE" id="PS50950">
    <property type="entry name" value="ZF_THAP"/>
    <property type="match status" value="1"/>
</dbReference>
<evidence type="ECO:0000256" key="5">
    <source>
        <dbReference type="PROSITE-ProRule" id="PRU00309"/>
    </source>
</evidence>
<name>A0AAV8WHD3_9CUCU</name>
<dbReference type="Pfam" id="PF05485">
    <property type="entry name" value="THAP"/>
    <property type="match status" value="1"/>
</dbReference>
<keyword evidence="2 5" id="KW-0863">Zinc-finger</keyword>
<dbReference type="EMBL" id="JANEYG010000002">
    <property type="protein sequence ID" value="KAJ8925151.1"/>
    <property type="molecule type" value="Genomic_DNA"/>
</dbReference>
<keyword evidence="3" id="KW-0862">Zinc</keyword>
<reference evidence="9 10" key="1">
    <citation type="journal article" date="2023" name="Insect Mol. Biol.">
        <title>Genome sequencing provides insights into the evolution of gene families encoding plant cell wall-degrading enzymes in longhorned beetles.</title>
        <authorList>
            <person name="Shin N.R."/>
            <person name="Okamura Y."/>
            <person name="Kirsch R."/>
            <person name="Pauchet Y."/>
        </authorList>
    </citation>
    <scope>NUCLEOTIDE SEQUENCE [LARGE SCALE GENOMIC DNA]</scope>
    <source>
        <strain evidence="9">EAD_L_NR</strain>
    </source>
</reference>
<dbReference type="PANTHER" id="PTHR46600:SF11">
    <property type="entry name" value="THAP DOMAIN-CONTAINING PROTEIN 10"/>
    <property type="match status" value="1"/>
</dbReference>
<evidence type="ECO:0000313" key="9">
    <source>
        <dbReference type="EMBL" id="KAJ8925151.1"/>
    </source>
</evidence>
<gene>
    <name evidence="9" type="ORF">NQ315_001336</name>
</gene>
<sequence length="248" mass="28704">MVYNCCVKGCESGYRKRAKMHCFPKDPLAPVLIQIQLQRFQLWLHAIDRRDITEAKARSYRICDKHFSEDQKFDAYRNRTNLKAVAVPDLHLPEAQNEYNSSFTSETQTLRLPDSPRGCKQSPEGDDHIEEGCSEDSRSETNELSPEQFTIAGEETVETELEDKTLRQQSLNEQTISDLTARLQAQQQENNSLRLEVKQLKQKLDDVEKYKSKALELVQEAEAREAKALDELARINKHILTFQYVHFS</sequence>
<evidence type="ECO:0000256" key="2">
    <source>
        <dbReference type="ARBA" id="ARBA00022771"/>
    </source>
</evidence>